<keyword evidence="1" id="KW-0472">Membrane</keyword>
<keyword evidence="1" id="KW-0812">Transmembrane</keyword>
<reference evidence="3" key="1">
    <citation type="submission" date="2013-10" db="EMBL/GenBank/DDBJ databases">
        <title>Genome sequencing of Onchocerca volvulus.</title>
        <authorList>
            <person name="Cotton J."/>
            <person name="Tsai J."/>
            <person name="Stanley E."/>
            <person name="Tracey A."/>
            <person name="Holroyd N."/>
            <person name="Lustigman S."/>
            <person name="Berriman M."/>
        </authorList>
    </citation>
    <scope>NUCLEOTIDE SEQUENCE</scope>
</reference>
<keyword evidence="3" id="KW-1185">Reference proteome</keyword>
<keyword evidence="1" id="KW-1133">Transmembrane helix</keyword>
<dbReference type="Proteomes" id="UP000024404">
    <property type="component" value="Unassembled WGS sequence"/>
</dbReference>
<dbReference type="AlphaFoldDB" id="A0A8R1XN39"/>
<sequence>MPLCIIFQRKLTGRRLVPPSGSYKLWTIFLPNATLIVYFTISYSIRRQRIFTANLNRNQNKKQVRTKLIVTSDRC</sequence>
<evidence type="ECO:0000313" key="2">
    <source>
        <dbReference type="EnsemblMetazoa" id="OVOC12532.1"/>
    </source>
</evidence>
<dbReference type="EMBL" id="CMVM020000509">
    <property type="status" value="NOT_ANNOTATED_CDS"/>
    <property type="molecule type" value="Genomic_DNA"/>
</dbReference>
<organism evidence="2 3">
    <name type="scientific">Onchocerca volvulus</name>
    <dbReference type="NCBI Taxonomy" id="6282"/>
    <lineage>
        <taxon>Eukaryota</taxon>
        <taxon>Metazoa</taxon>
        <taxon>Ecdysozoa</taxon>
        <taxon>Nematoda</taxon>
        <taxon>Chromadorea</taxon>
        <taxon>Rhabditida</taxon>
        <taxon>Spirurina</taxon>
        <taxon>Spiruromorpha</taxon>
        <taxon>Filarioidea</taxon>
        <taxon>Onchocercidae</taxon>
        <taxon>Onchocerca</taxon>
    </lineage>
</organism>
<proteinExistence type="predicted"/>
<accession>A0A8R1XN39</accession>
<feature type="transmembrane region" description="Helical" evidence="1">
    <location>
        <begin position="23"/>
        <end position="41"/>
    </location>
</feature>
<reference evidence="2" key="2">
    <citation type="submission" date="2022-06" db="UniProtKB">
        <authorList>
            <consortium name="EnsemblMetazoa"/>
        </authorList>
    </citation>
    <scope>IDENTIFICATION</scope>
</reference>
<protein>
    <submittedName>
        <fullName evidence="2">Uncharacterized protein</fullName>
    </submittedName>
</protein>
<name>A0A8R1XN39_ONCVO</name>
<evidence type="ECO:0000313" key="3">
    <source>
        <dbReference type="Proteomes" id="UP000024404"/>
    </source>
</evidence>
<dbReference type="EnsemblMetazoa" id="OVOC12532.1">
    <property type="protein sequence ID" value="OVOC12532.1"/>
    <property type="gene ID" value="WBGene00249341"/>
</dbReference>
<evidence type="ECO:0000256" key="1">
    <source>
        <dbReference type="SAM" id="Phobius"/>
    </source>
</evidence>